<evidence type="ECO:0000256" key="1">
    <source>
        <dbReference type="SAM" id="MobiDB-lite"/>
    </source>
</evidence>
<comment type="caution">
    <text evidence="2">The sequence shown here is derived from an EMBL/GenBank/DDBJ whole genome shotgun (WGS) entry which is preliminary data.</text>
</comment>
<evidence type="ECO:0000313" key="3">
    <source>
        <dbReference type="Proteomes" id="UP000789759"/>
    </source>
</evidence>
<reference evidence="2" key="1">
    <citation type="submission" date="2021-06" db="EMBL/GenBank/DDBJ databases">
        <authorList>
            <person name="Kallberg Y."/>
            <person name="Tangrot J."/>
            <person name="Rosling A."/>
        </authorList>
    </citation>
    <scope>NUCLEOTIDE SEQUENCE</scope>
    <source>
        <strain evidence="2">FL966</strain>
    </source>
</reference>
<dbReference type="Proteomes" id="UP000789759">
    <property type="component" value="Unassembled WGS sequence"/>
</dbReference>
<dbReference type="EMBL" id="CAJVQA010010638">
    <property type="protein sequence ID" value="CAG8699046.1"/>
    <property type="molecule type" value="Genomic_DNA"/>
</dbReference>
<keyword evidence="3" id="KW-1185">Reference proteome</keyword>
<proteinExistence type="predicted"/>
<gene>
    <name evidence="2" type="ORF">CPELLU_LOCUS11717</name>
</gene>
<evidence type="ECO:0000313" key="2">
    <source>
        <dbReference type="EMBL" id="CAG8699046.1"/>
    </source>
</evidence>
<name>A0A9N9N3P9_9GLOM</name>
<organism evidence="2 3">
    <name type="scientific">Cetraspora pellucida</name>
    <dbReference type="NCBI Taxonomy" id="1433469"/>
    <lineage>
        <taxon>Eukaryota</taxon>
        <taxon>Fungi</taxon>
        <taxon>Fungi incertae sedis</taxon>
        <taxon>Mucoromycota</taxon>
        <taxon>Glomeromycotina</taxon>
        <taxon>Glomeromycetes</taxon>
        <taxon>Diversisporales</taxon>
        <taxon>Gigasporaceae</taxon>
        <taxon>Cetraspora</taxon>
    </lineage>
</organism>
<dbReference type="AlphaFoldDB" id="A0A9N9N3P9"/>
<protein>
    <submittedName>
        <fullName evidence="2">15970_t:CDS:1</fullName>
    </submittedName>
</protein>
<accession>A0A9N9N3P9</accession>
<sequence>MVEVMISHSGNRDLQVATRENDKSKSGETFIKSLTRMKTYAESPAIYLTVVEDTSTQDPGPAKHEQAREFFRQEKGLFTQDTKELEETSYEHQPTYEEVEVYQMDVDDSMDDKMSWNRYGNEDDPYDPGYDTTITLEKCMYLLKNILAEPKKEDPYNCLDENLQRPPRNEDRWTIEEAYMVDNYFEIEPEE</sequence>
<feature type="region of interest" description="Disordered" evidence="1">
    <location>
        <begin position="1"/>
        <end position="27"/>
    </location>
</feature>